<dbReference type="AlphaFoldDB" id="A0BYF7"/>
<protein>
    <submittedName>
        <fullName evidence="1">Uncharacterized protein</fullName>
    </submittedName>
</protein>
<dbReference type="InParanoid" id="A0BYF7"/>
<proteinExistence type="predicted"/>
<dbReference type="HOGENOM" id="CLU_1339766_0_0_1"/>
<dbReference type="GeneID" id="5016756"/>
<gene>
    <name evidence="1" type="ORF">GSPATT00033427001</name>
</gene>
<keyword evidence="2" id="KW-1185">Reference proteome</keyword>
<dbReference type="RefSeq" id="XP_001430972.1">
    <property type="nucleotide sequence ID" value="XM_001430935.1"/>
</dbReference>
<dbReference type="Proteomes" id="UP000000600">
    <property type="component" value="Unassembled WGS sequence"/>
</dbReference>
<evidence type="ECO:0000313" key="1">
    <source>
        <dbReference type="EMBL" id="CAK63574.1"/>
    </source>
</evidence>
<dbReference type="KEGG" id="ptm:GSPATT00033427001"/>
<sequence length="205" mass="24733">MIWFQNKLLDKDQFLEMQHTSIKYTHSIIYKIICFASSNIDQQEKDALADQFRMMVLERKQNNVRNLITQELETLYSNNSVCHFVIRIPPLNYTLEAQFYLNPVFEYHYPNINDNIRLFNWQVDEETLVVFGEHFEVGQMETYQLNQTQFIKYSTLFMLRQTFLSDQQMLLTGYIHIQLLYGSINIQGQFQLNDFKNRYSFQLLF</sequence>
<accession>A0BYF7</accession>
<dbReference type="EMBL" id="CT868027">
    <property type="protein sequence ID" value="CAK63574.1"/>
    <property type="molecule type" value="Genomic_DNA"/>
</dbReference>
<reference evidence="1 2" key="1">
    <citation type="journal article" date="2006" name="Nature">
        <title>Global trends of whole-genome duplications revealed by the ciliate Paramecium tetraurelia.</title>
        <authorList>
            <consortium name="Genoscope"/>
            <person name="Aury J.-M."/>
            <person name="Jaillon O."/>
            <person name="Duret L."/>
            <person name="Noel B."/>
            <person name="Jubin C."/>
            <person name="Porcel B.M."/>
            <person name="Segurens B."/>
            <person name="Daubin V."/>
            <person name="Anthouard V."/>
            <person name="Aiach N."/>
            <person name="Arnaiz O."/>
            <person name="Billaut A."/>
            <person name="Beisson J."/>
            <person name="Blanc I."/>
            <person name="Bouhouche K."/>
            <person name="Camara F."/>
            <person name="Duharcourt S."/>
            <person name="Guigo R."/>
            <person name="Gogendeau D."/>
            <person name="Katinka M."/>
            <person name="Keller A.-M."/>
            <person name="Kissmehl R."/>
            <person name="Klotz C."/>
            <person name="Koll F."/>
            <person name="Le Moue A."/>
            <person name="Lepere C."/>
            <person name="Malinsky S."/>
            <person name="Nowacki M."/>
            <person name="Nowak J.K."/>
            <person name="Plattner H."/>
            <person name="Poulain J."/>
            <person name="Ruiz F."/>
            <person name="Serrano V."/>
            <person name="Zagulski M."/>
            <person name="Dessen P."/>
            <person name="Betermier M."/>
            <person name="Weissenbach J."/>
            <person name="Scarpelli C."/>
            <person name="Schachter V."/>
            <person name="Sperling L."/>
            <person name="Meyer E."/>
            <person name="Cohen J."/>
            <person name="Wincker P."/>
        </authorList>
    </citation>
    <scope>NUCLEOTIDE SEQUENCE [LARGE SCALE GENOMIC DNA]</scope>
    <source>
        <strain evidence="1 2">Stock d4-2</strain>
    </source>
</reference>
<organism evidence="1 2">
    <name type="scientific">Paramecium tetraurelia</name>
    <dbReference type="NCBI Taxonomy" id="5888"/>
    <lineage>
        <taxon>Eukaryota</taxon>
        <taxon>Sar</taxon>
        <taxon>Alveolata</taxon>
        <taxon>Ciliophora</taxon>
        <taxon>Intramacronucleata</taxon>
        <taxon>Oligohymenophorea</taxon>
        <taxon>Peniculida</taxon>
        <taxon>Parameciidae</taxon>
        <taxon>Paramecium</taxon>
    </lineage>
</organism>
<dbReference type="OMA" id="CHFVIRI"/>
<name>A0BYF7_PARTE</name>
<evidence type="ECO:0000313" key="2">
    <source>
        <dbReference type="Proteomes" id="UP000000600"/>
    </source>
</evidence>